<comment type="caution">
    <text evidence="1">The sequence shown here is derived from an EMBL/GenBank/DDBJ whole genome shotgun (WGS) entry which is preliminary data.</text>
</comment>
<reference evidence="1 2" key="1">
    <citation type="journal article" date="2020" name="J. Phycol.">
        <title>Comparative genome analysis reveals Cyanidiococcus gen. nov., a new extremophilic red algal genus sister to Cyanidioschyzon (Cyanidioschyzonaceae, Rhodophyta).</title>
        <authorList>
            <person name="Liu S.-L."/>
            <person name="Chiang Y.-R."/>
            <person name="Yoon H.S."/>
            <person name="Fu H.-Y."/>
        </authorList>
    </citation>
    <scope>NUCLEOTIDE SEQUENCE [LARGE SCALE GENOMIC DNA]</scope>
    <source>
        <strain evidence="1 2">THAL066</strain>
    </source>
</reference>
<protein>
    <submittedName>
        <fullName evidence="1">Uncharacterized protein</fullName>
    </submittedName>
</protein>
<organism evidence="1 2">
    <name type="scientific">Cyanidiococcus yangmingshanensis</name>
    <dbReference type="NCBI Taxonomy" id="2690220"/>
    <lineage>
        <taxon>Eukaryota</taxon>
        <taxon>Rhodophyta</taxon>
        <taxon>Bangiophyceae</taxon>
        <taxon>Cyanidiales</taxon>
        <taxon>Cyanidiaceae</taxon>
        <taxon>Cyanidiococcus</taxon>
    </lineage>
</organism>
<accession>A0A7J7IPP8</accession>
<evidence type="ECO:0000313" key="1">
    <source>
        <dbReference type="EMBL" id="KAF6004710.1"/>
    </source>
</evidence>
<evidence type="ECO:0000313" key="2">
    <source>
        <dbReference type="Proteomes" id="UP000530660"/>
    </source>
</evidence>
<dbReference type="Proteomes" id="UP000530660">
    <property type="component" value="Unassembled WGS sequence"/>
</dbReference>
<sequence>MSKIEAALVFESVNHDWDAVVSRDFCFRDGGVLQLLGIASPGLGSPYFQASYQQDFAVKGRWFPATVTLGGKVDCYNRVSSRVSLKRDWVLDSGETFRIHGIMATSHSKLRYRYAVVRAGIIKSFKLKGQSEEFPPIKVGLACDTAGKCIGVAKQGRIQLSTDWKGNWTAKVGVKQNEKGEDDWI</sequence>
<name>A0A7J7IPP8_9RHOD</name>
<dbReference type="AlphaFoldDB" id="A0A7J7IPP8"/>
<keyword evidence="2" id="KW-1185">Reference proteome</keyword>
<dbReference type="EMBL" id="VWRR01000002">
    <property type="protein sequence ID" value="KAF6004710.1"/>
    <property type="molecule type" value="Genomic_DNA"/>
</dbReference>
<gene>
    <name evidence="1" type="ORF">F1559_000260</name>
</gene>
<proteinExistence type="predicted"/>